<proteinExistence type="predicted"/>
<sequence length="111" mass="12301">MAIAACGGLSTIECLNLSAFSFAQSFEKLNPLTHTDRGCVRSISVRVSVNTEKVEYDVSPWCGMEDEQLKYKQSMDQLIPVLYDILGYLSGGFHIELTLSFVSTKSLPFVI</sequence>
<dbReference type="OrthoDB" id="5872154at2759"/>
<protein>
    <submittedName>
        <fullName evidence="1">Uncharacterized protein</fullName>
    </submittedName>
</protein>
<dbReference type="EMBL" id="UYYB01019832">
    <property type="protein sequence ID" value="VDM71314.1"/>
    <property type="molecule type" value="Genomic_DNA"/>
</dbReference>
<dbReference type="Gene3D" id="3.30.500.40">
    <property type="match status" value="1"/>
</dbReference>
<evidence type="ECO:0000313" key="1">
    <source>
        <dbReference type="EMBL" id="VDM71314.1"/>
    </source>
</evidence>
<organism evidence="1 2">
    <name type="scientific">Strongylus vulgaris</name>
    <name type="common">Blood worm</name>
    <dbReference type="NCBI Taxonomy" id="40348"/>
    <lineage>
        <taxon>Eukaryota</taxon>
        <taxon>Metazoa</taxon>
        <taxon>Ecdysozoa</taxon>
        <taxon>Nematoda</taxon>
        <taxon>Chromadorea</taxon>
        <taxon>Rhabditida</taxon>
        <taxon>Rhabditina</taxon>
        <taxon>Rhabditomorpha</taxon>
        <taxon>Strongyloidea</taxon>
        <taxon>Strongylidae</taxon>
        <taxon>Strongylus</taxon>
    </lineage>
</organism>
<dbReference type="AlphaFoldDB" id="A0A3P7J029"/>
<name>A0A3P7J029_STRVU</name>
<evidence type="ECO:0000313" key="2">
    <source>
        <dbReference type="Proteomes" id="UP000270094"/>
    </source>
</evidence>
<dbReference type="Proteomes" id="UP000270094">
    <property type="component" value="Unassembled WGS sequence"/>
</dbReference>
<keyword evidence="2" id="KW-1185">Reference proteome</keyword>
<accession>A0A3P7J029</accession>
<reference evidence="1 2" key="1">
    <citation type="submission" date="2018-11" db="EMBL/GenBank/DDBJ databases">
        <authorList>
            <consortium name="Pathogen Informatics"/>
        </authorList>
    </citation>
    <scope>NUCLEOTIDE SEQUENCE [LARGE SCALE GENOMIC DNA]</scope>
</reference>
<gene>
    <name evidence="1" type="ORF">SVUK_LOCUS6312</name>
</gene>